<feature type="compositionally biased region" description="Basic residues" evidence="1">
    <location>
        <begin position="1"/>
        <end position="12"/>
    </location>
</feature>
<protein>
    <submittedName>
        <fullName evidence="2">Uncharacterized protein</fullName>
    </submittedName>
</protein>
<dbReference type="HOGENOM" id="CLU_3069640_0_0_1"/>
<accession>A0A0C3PYJ4</accession>
<sequence>MERQKRKVRKNRGYAQVSTDADVQRCNSRVRNQASGLRSGPDNRFPPFTRPGK</sequence>
<dbReference type="AlphaFoldDB" id="A0A0C3PYJ4"/>
<dbReference type="InParanoid" id="A0A0C3PYJ4"/>
<evidence type="ECO:0000313" key="3">
    <source>
        <dbReference type="Proteomes" id="UP000054217"/>
    </source>
</evidence>
<feature type="region of interest" description="Disordered" evidence="1">
    <location>
        <begin position="1"/>
        <end position="53"/>
    </location>
</feature>
<evidence type="ECO:0000313" key="2">
    <source>
        <dbReference type="EMBL" id="KIO14741.1"/>
    </source>
</evidence>
<name>A0A0C3PYJ4_PISTI</name>
<keyword evidence="3" id="KW-1185">Reference proteome</keyword>
<reference evidence="2 3" key="1">
    <citation type="submission" date="2014-04" db="EMBL/GenBank/DDBJ databases">
        <authorList>
            <consortium name="DOE Joint Genome Institute"/>
            <person name="Kuo A."/>
            <person name="Kohler A."/>
            <person name="Costa M.D."/>
            <person name="Nagy L.G."/>
            <person name="Floudas D."/>
            <person name="Copeland A."/>
            <person name="Barry K.W."/>
            <person name="Cichocki N."/>
            <person name="Veneault-Fourrey C."/>
            <person name="LaButti K."/>
            <person name="Lindquist E.A."/>
            <person name="Lipzen A."/>
            <person name="Lundell T."/>
            <person name="Morin E."/>
            <person name="Murat C."/>
            <person name="Sun H."/>
            <person name="Tunlid A."/>
            <person name="Henrissat B."/>
            <person name="Grigoriev I.V."/>
            <person name="Hibbett D.S."/>
            <person name="Martin F."/>
            <person name="Nordberg H.P."/>
            <person name="Cantor M.N."/>
            <person name="Hua S.X."/>
        </authorList>
    </citation>
    <scope>NUCLEOTIDE SEQUENCE [LARGE SCALE GENOMIC DNA]</scope>
    <source>
        <strain evidence="2 3">Marx 270</strain>
    </source>
</reference>
<feature type="compositionally biased region" description="Polar residues" evidence="1">
    <location>
        <begin position="16"/>
        <end position="36"/>
    </location>
</feature>
<proteinExistence type="predicted"/>
<evidence type="ECO:0000256" key="1">
    <source>
        <dbReference type="SAM" id="MobiDB-lite"/>
    </source>
</evidence>
<dbReference type="Proteomes" id="UP000054217">
    <property type="component" value="Unassembled WGS sequence"/>
</dbReference>
<organism evidence="2 3">
    <name type="scientific">Pisolithus tinctorius Marx 270</name>
    <dbReference type="NCBI Taxonomy" id="870435"/>
    <lineage>
        <taxon>Eukaryota</taxon>
        <taxon>Fungi</taxon>
        <taxon>Dikarya</taxon>
        <taxon>Basidiomycota</taxon>
        <taxon>Agaricomycotina</taxon>
        <taxon>Agaricomycetes</taxon>
        <taxon>Agaricomycetidae</taxon>
        <taxon>Boletales</taxon>
        <taxon>Sclerodermatineae</taxon>
        <taxon>Pisolithaceae</taxon>
        <taxon>Pisolithus</taxon>
    </lineage>
</organism>
<reference evidence="3" key="2">
    <citation type="submission" date="2015-01" db="EMBL/GenBank/DDBJ databases">
        <title>Evolutionary Origins and Diversification of the Mycorrhizal Mutualists.</title>
        <authorList>
            <consortium name="DOE Joint Genome Institute"/>
            <consortium name="Mycorrhizal Genomics Consortium"/>
            <person name="Kohler A."/>
            <person name="Kuo A."/>
            <person name="Nagy L.G."/>
            <person name="Floudas D."/>
            <person name="Copeland A."/>
            <person name="Barry K.W."/>
            <person name="Cichocki N."/>
            <person name="Veneault-Fourrey C."/>
            <person name="LaButti K."/>
            <person name="Lindquist E.A."/>
            <person name="Lipzen A."/>
            <person name="Lundell T."/>
            <person name="Morin E."/>
            <person name="Murat C."/>
            <person name="Riley R."/>
            <person name="Ohm R."/>
            <person name="Sun H."/>
            <person name="Tunlid A."/>
            <person name="Henrissat B."/>
            <person name="Grigoriev I.V."/>
            <person name="Hibbett D.S."/>
            <person name="Martin F."/>
        </authorList>
    </citation>
    <scope>NUCLEOTIDE SEQUENCE [LARGE SCALE GENOMIC DNA]</scope>
    <source>
        <strain evidence="3">Marx 270</strain>
    </source>
</reference>
<gene>
    <name evidence="2" type="ORF">M404DRAFT_991495</name>
</gene>
<dbReference type="EMBL" id="KN831944">
    <property type="protein sequence ID" value="KIO14741.1"/>
    <property type="molecule type" value="Genomic_DNA"/>
</dbReference>